<dbReference type="CDD" id="cd03449">
    <property type="entry name" value="R_hydratase"/>
    <property type="match status" value="1"/>
</dbReference>
<dbReference type="AlphaFoldDB" id="A0A452ZLK7"/>
<dbReference type="PANTHER" id="PTHR43437:SF3">
    <property type="entry name" value="HYDROXYACYL-THIOESTER DEHYDRATASE TYPE 2, MITOCHONDRIAL"/>
    <property type="match status" value="1"/>
</dbReference>
<dbReference type="InterPro" id="IPR029069">
    <property type="entry name" value="HotDog_dom_sf"/>
</dbReference>
<reference evidence="4" key="2">
    <citation type="journal article" date="2017" name="Nat. Plants">
        <title>The Aegilops tauschii genome reveals multiple impacts of transposons.</title>
        <authorList>
            <person name="Zhao G."/>
            <person name="Zou C."/>
            <person name="Li K."/>
            <person name="Wang K."/>
            <person name="Li T."/>
            <person name="Gao L."/>
            <person name="Zhang X."/>
            <person name="Wang H."/>
            <person name="Yang Z."/>
            <person name="Liu X."/>
            <person name="Jiang W."/>
            <person name="Mao L."/>
            <person name="Kong X."/>
            <person name="Jiao Y."/>
            <person name="Jia J."/>
        </authorList>
    </citation>
    <scope>NUCLEOTIDE SEQUENCE [LARGE SCALE GENOMIC DNA]</scope>
    <source>
        <strain evidence="4">cv. AL8/78</strain>
    </source>
</reference>
<dbReference type="InterPro" id="IPR050965">
    <property type="entry name" value="UPF0336/Enoyl-CoA_hydratase"/>
</dbReference>
<sequence>PLDSHSPSRIPPNSSEPNTLSGKKKEAAGMRLARAAPLLVRTAATAATADLAAALKAGDALRSRPRRFTEDDVAAYAGVSGDRNPVHLDDAFARGAGGFQSGRVVHGMLVASLFPALIASHFPGAVYASQSLKFSAPVYVGDEVVAQVQALQIKAAGARHIVKFATKCFTDDEETLAIDGEAIAFLPTLKLCTEAIE</sequence>
<evidence type="ECO:0000259" key="2">
    <source>
        <dbReference type="Pfam" id="PF01575"/>
    </source>
</evidence>
<dbReference type="GO" id="GO:0005739">
    <property type="term" value="C:mitochondrion"/>
    <property type="evidence" value="ECO:0007669"/>
    <property type="project" value="TreeGrafter"/>
</dbReference>
<dbReference type="STRING" id="200361.A0A452ZLK7"/>
<dbReference type="GO" id="GO:0006633">
    <property type="term" value="P:fatty acid biosynthetic process"/>
    <property type="evidence" value="ECO:0007669"/>
    <property type="project" value="TreeGrafter"/>
</dbReference>
<dbReference type="Proteomes" id="UP000015105">
    <property type="component" value="Chromosome 1D"/>
</dbReference>
<protein>
    <recommendedName>
        <fullName evidence="2">MaoC-like domain-containing protein</fullName>
    </recommendedName>
</protein>
<reference evidence="3" key="3">
    <citation type="journal article" date="2017" name="Nature">
        <title>Genome sequence of the progenitor of the wheat D genome Aegilops tauschii.</title>
        <authorList>
            <person name="Luo M.C."/>
            <person name="Gu Y.Q."/>
            <person name="Puiu D."/>
            <person name="Wang H."/>
            <person name="Twardziok S.O."/>
            <person name="Deal K.R."/>
            <person name="Huo N."/>
            <person name="Zhu T."/>
            <person name="Wang L."/>
            <person name="Wang Y."/>
            <person name="McGuire P.E."/>
            <person name="Liu S."/>
            <person name="Long H."/>
            <person name="Ramasamy R.K."/>
            <person name="Rodriguez J.C."/>
            <person name="Van S.L."/>
            <person name="Yuan L."/>
            <person name="Wang Z."/>
            <person name="Xia Z."/>
            <person name="Xiao L."/>
            <person name="Anderson O.D."/>
            <person name="Ouyang S."/>
            <person name="Liang Y."/>
            <person name="Zimin A.V."/>
            <person name="Pertea G."/>
            <person name="Qi P."/>
            <person name="Bennetzen J.L."/>
            <person name="Dai X."/>
            <person name="Dawson M.W."/>
            <person name="Muller H.G."/>
            <person name="Kugler K."/>
            <person name="Rivarola-Duarte L."/>
            <person name="Spannagl M."/>
            <person name="Mayer K.F.X."/>
            <person name="Lu F.H."/>
            <person name="Bevan M.W."/>
            <person name="Leroy P."/>
            <person name="Li P."/>
            <person name="You F.M."/>
            <person name="Sun Q."/>
            <person name="Liu Z."/>
            <person name="Lyons E."/>
            <person name="Wicker T."/>
            <person name="Salzberg S.L."/>
            <person name="Devos K.M."/>
            <person name="Dvorak J."/>
        </authorList>
    </citation>
    <scope>NUCLEOTIDE SEQUENCE [LARGE SCALE GENOMIC DNA]</scope>
    <source>
        <strain evidence="3">cv. AL8/78</strain>
    </source>
</reference>
<dbReference type="Gramene" id="AET1Gv20824500.10">
    <property type="protein sequence ID" value="AET1Gv20824500.10"/>
    <property type="gene ID" value="AET1Gv20824500"/>
</dbReference>
<organism evidence="3 4">
    <name type="scientific">Aegilops tauschii subsp. strangulata</name>
    <name type="common">Goatgrass</name>
    <dbReference type="NCBI Taxonomy" id="200361"/>
    <lineage>
        <taxon>Eukaryota</taxon>
        <taxon>Viridiplantae</taxon>
        <taxon>Streptophyta</taxon>
        <taxon>Embryophyta</taxon>
        <taxon>Tracheophyta</taxon>
        <taxon>Spermatophyta</taxon>
        <taxon>Magnoliopsida</taxon>
        <taxon>Liliopsida</taxon>
        <taxon>Poales</taxon>
        <taxon>Poaceae</taxon>
        <taxon>BOP clade</taxon>
        <taxon>Pooideae</taxon>
        <taxon>Triticodae</taxon>
        <taxon>Triticeae</taxon>
        <taxon>Triticinae</taxon>
        <taxon>Aegilops</taxon>
    </lineage>
</organism>
<dbReference type="InterPro" id="IPR002539">
    <property type="entry name" value="MaoC-like_dom"/>
</dbReference>
<reference evidence="3" key="4">
    <citation type="submission" date="2019-03" db="UniProtKB">
        <authorList>
            <consortium name="EnsemblPlants"/>
        </authorList>
    </citation>
    <scope>IDENTIFICATION</scope>
</reference>
<keyword evidence="4" id="KW-1185">Reference proteome</keyword>
<dbReference type="Gene3D" id="3.10.129.10">
    <property type="entry name" value="Hotdog Thioesterase"/>
    <property type="match status" value="1"/>
</dbReference>
<reference evidence="4" key="1">
    <citation type="journal article" date="2014" name="Science">
        <title>Ancient hybridizations among the ancestral genomes of bread wheat.</title>
        <authorList>
            <consortium name="International Wheat Genome Sequencing Consortium,"/>
            <person name="Marcussen T."/>
            <person name="Sandve S.R."/>
            <person name="Heier L."/>
            <person name="Spannagl M."/>
            <person name="Pfeifer M."/>
            <person name="Jakobsen K.S."/>
            <person name="Wulff B.B."/>
            <person name="Steuernagel B."/>
            <person name="Mayer K.F."/>
            <person name="Olsen O.A."/>
        </authorList>
    </citation>
    <scope>NUCLEOTIDE SEQUENCE [LARGE SCALE GENOMIC DNA]</scope>
    <source>
        <strain evidence="4">cv. AL8/78</strain>
    </source>
</reference>
<evidence type="ECO:0000313" key="3">
    <source>
        <dbReference type="EnsemblPlants" id="AET1Gv20824500.10"/>
    </source>
</evidence>
<accession>A0A452ZLK7</accession>
<feature type="domain" description="MaoC-like" evidence="2">
    <location>
        <begin position="61"/>
        <end position="160"/>
    </location>
</feature>
<proteinExistence type="predicted"/>
<reference evidence="3" key="5">
    <citation type="journal article" date="2021" name="G3 (Bethesda)">
        <title>Aegilops tauschii genome assembly Aet v5.0 features greater sequence contiguity and improved annotation.</title>
        <authorList>
            <person name="Wang L."/>
            <person name="Zhu T."/>
            <person name="Rodriguez J.C."/>
            <person name="Deal K.R."/>
            <person name="Dubcovsky J."/>
            <person name="McGuire P.E."/>
            <person name="Lux T."/>
            <person name="Spannagl M."/>
            <person name="Mayer K.F.X."/>
            <person name="Baldrich P."/>
            <person name="Meyers B.C."/>
            <person name="Huo N."/>
            <person name="Gu Y.Q."/>
            <person name="Zhou H."/>
            <person name="Devos K.M."/>
            <person name="Bennetzen J.L."/>
            <person name="Unver T."/>
            <person name="Budak H."/>
            <person name="Gulick P.J."/>
            <person name="Galiba G."/>
            <person name="Kalapos B."/>
            <person name="Nelson D.R."/>
            <person name="Li P."/>
            <person name="You F.M."/>
            <person name="Luo M.C."/>
            <person name="Dvorak J."/>
        </authorList>
    </citation>
    <scope>NUCLEOTIDE SEQUENCE [LARGE SCALE GENOMIC DNA]</scope>
    <source>
        <strain evidence="3">cv. AL8/78</strain>
    </source>
</reference>
<evidence type="ECO:0000313" key="4">
    <source>
        <dbReference type="Proteomes" id="UP000015105"/>
    </source>
</evidence>
<dbReference type="EnsemblPlants" id="AET1Gv20824500.10">
    <property type="protein sequence ID" value="AET1Gv20824500.10"/>
    <property type="gene ID" value="AET1Gv20824500"/>
</dbReference>
<dbReference type="PANTHER" id="PTHR43437">
    <property type="entry name" value="HYDROXYACYL-THIOESTER DEHYDRATASE TYPE 2, MITOCHONDRIAL-RELATED"/>
    <property type="match status" value="1"/>
</dbReference>
<feature type="compositionally biased region" description="Polar residues" evidence="1">
    <location>
        <begin position="1"/>
        <end position="21"/>
    </location>
</feature>
<evidence type="ECO:0000256" key="1">
    <source>
        <dbReference type="SAM" id="MobiDB-lite"/>
    </source>
</evidence>
<feature type="region of interest" description="Disordered" evidence="1">
    <location>
        <begin position="1"/>
        <end position="27"/>
    </location>
</feature>
<dbReference type="GO" id="GO:0019171">
    <property type="term" value="F:(3R)-hydroxyacyl-[acyl-carrier-protein] dehydratase activity"/>
    <property type="evidence" value="ECO:0007669"/>
    <property type="project" value="TreeGrafter"/>
</dbReference>
<dbReference type="Pfam" id="PF01575">
    <property type="entry name" value="MaoC_dehydratas"/>
    <property type="match status" value="1"/>
</dbReference>
<name>A0A452ZLK7_AEGTS</name>
<dbReference type="SUPFAM" id="SSF54637">
    <property type="entry name" value="Thioesterase/thiol ester dehydrase-isomerase"/>
    <property type="match status" value="1"/>
</dbReference>